<dbReference type="PANTHER" id="PTHR19879">
    <property type="entry name" value="TRANSCRIPTION INITIATION FACTOR TFIID"/>
    <property type="match status" value="1"/>
</dbReference>
<evidence type="ECO:0000256" key="2">
    <source>
        <dbReference type="ARBA" id="ARBA00022737"/>
    </source>
</evidence>
<feature type="repeat" description="WD" evidence="3">
    <location>
        <begin position="979"/>
        <end position="1020"/>
    </location>
</feature>
<dbReference type="Gene3D" id="2.130.10.10">
    <property type="entry name" value="YVTN repeat-like/Quinoprotein amine dehydrogenase"/>
    <property type="match status" value="5"/>
</dbReference>
<dbReference type="InterPro" id="IPR020472">
    <property type="entry name" value="WD40_PAC1"/>
</dbReference>
<dbReference type="Gene3D" id="3.40.50.300">
    <property type="entry name" value="P-loop containing nucleotide triphosphate hydrolases"/>
    <property type="match status" value="1"/>
</dbReference>
<evidence type="ECO:0000313" key="6">
    <source>
        <dbReference type="Proteomes" id="UP001589810"/>
    </source>
</evidence>
<feature type="repeat" description="WD" evidence="3">
    <location>
        <begin position="719"/>
        <end position="752"/>
    </location>
</feature>
<accession>A0ABV6MPZ7</accession>
<gene>
    <name evidence="5" type="ORF">ACFFH7_12935</name>
</gene>
<feature type="repeat" description="WD" evidence="3">
    <location>
        <begin position="1023"/>
        <end position="1056"/>
    </location>
</feature>
<feature type="repeat" description="WD" evidence="3">
    <location>
        <begin position="586"/>
        <end position="618"/>
    </location>
</feature>
<reference evidence="5 6" key="1">
    <citation type="submission" date="2024-09" db="EMBL/GenBank/DDBJ databases">
        <authorList>
            <person name="Sun Q."/>
            <person name="Mori K."/>
        </authorList>
    </citation>
    <scope>NUCLEOTIDE SEQUENCE [LARGE SCALE GENOMIC DNA]</scope>
    <source>
        <strain evidence="5 6">TBRC 1432</strain>
    </source>
</reference>
<feature type="repeat" description="WD" evidence="3">
    <location>
        <begin position="1152"/>
        <end position="1186"/>
    </location>
</feature>
<dbReference type="InterPro" id="IPR019775">
    <property type="entry name" value="WD40_repeat_CS"/>
</dbReference>
<protein>
    <recommendedName>
        <fullName evidence="4">Novel STAND NTPase 1 domain-containing protein</fullName>
    </recommendedName>
</protein>
<dbReference type="EMBL" id="JBHLUD010000004">
    <property type="protein sequence ID" value="MFC0542395.1"/>
    <property type="molecule type" value="Genomic_DNA"/>
</dbReference>
<dbReference type="Pfam" id="PF00400">
    <property type="entry name" value="WD40"/>
    <property type="match status" value="13"/>
</dbReference>
<dbReference type="InterPro" id="IPR011047">
    <property type="entry name" value="Quinoprotein_ADH-like_sf"/>
</dbReference>
<feature type="repeat" description="WD" evidence="3">
    <location>
        <begin position="674"/>
        <end position="715"/>
    </location>
</feature>
<feature type="repeat" description="WD" evidence="3">
    <location>
        <begin position="809"/>
        <end position="850"/>
    </location>
</feature>
<evidence type="ECO:0000256" key="3">
    <source>
        <dbReference type="PROSITE-ProRule" id="PRU00221"/>
    </source>
</evidence>
<dbReference type="CDD" id="cd00267">
    <property type="entry name" value="ABC_ATPase"/>
    <property type="match status" value="1"/>
</dbReference>
<comment type="caution">
    <text evidence="5">The sequence shown here is derived from an EMBL/GenBank/DDBJ whole genome shotgun (WGS) entry which is preliminary data.</text>
</comment>
<dbReference type="InterPro" id="IPR015943">
    <property type="entry name" value="WD40/YVTN_repeat-like_dom_sf"/>
</dbReference>
<dbReference type="PROSITE" id="PS50294">
    <property type="entry name" value="WD_REPEATS_REGION"/>
    <property type="match status" value="11"/>
</dbReference>
<feature type="domain" description="Novel STAND NTPase 1" evidence="4">
    <location>
        <begin position="102"/>
        <end position="447"/>
    </location>
</feature>
<dbReference type="SMART" id="SM00320">
    <property type="entry name" value="WD40"/>
    <property type="match status" value="14"/>
</dbReference>
<dbReference type="InterPro" id="IPR049052">
    <property type="entry name" value="nSTAND1"/>
</dbReference>
<feature type="repeat" description="WD" evidence="3">
    <location>
        <begin position="853"/>
        <end position="886"/>
    </location>
</feature>
<feature type="repeat" description="WD" evidence="3">
    <location>
        <begin position="891"/>
        <end position="921"/>
    </location>
</feature>
<organism evidence="5 6">
    <name type="scientific">Kutzneria chonburiensis</name>
    <dbReference type="NCBI Taxonomy" id="1483604"/>
    <lineage>
        <taxon>Bacteria</taxon>
        <taxon>Bacillati</taxon>
        <taxon>Actinomycetota</taxon>
        <taxon>Actinomycetes</taxon>
        <taxon>Pseudonocardiales</taxon>
        <taxon>Pseudonocardiaceae</taxon>
        <taxon>Kutzneria</taxon>
    </lineage>
</organism>
<dbReference type="RefSeq" id="WP_273940817.1">
    <property type="nucleotide sequence ID" value="NZ_CP097263.1"/>
</dbReference>
<dbReference type="InterPro" id="IPR001680">
    <property type="entry name" value="WD40_rpt"/>
</dbReference>
<feature type="repeat" description="WD" evidence="3">
    <location>
        <begin position="764"/>
        <end position="805"/>
    </location>
</feature>
<name>A0ABV6MPZ7_9PSEU</name>
<dbReference type="InterPro" id="IPR027417">
    <property type="entry name" value="P-loop_NTPase"/>
</dbReference>
<keyword evidence="1 3" id="KW-0853">WD repeat</keyword>
<dbReference type="PRINTS" id="PR00320">
    <property type="entry name" value="GPROTEINBRPT"/>
</dbReference>
<evidence type="ECO:0000313" key="5">
    <source>
        <dbReference type="EMBL" id="MFC0542395.1"/>
    </source>
</evidence>
<evidence type="ECO:0000256" key="1">
    <source>
        <dbReference type="ARBA" id="ARBA00022574"/>
    </source>
</evidence>
<feature type="repeat" description="WD" evidence="3">
    <location>
        <begin position="1107"/>
        <end position="1140"/>
    </location>
</feature>
<keyword evidence="2" id="KW-0677">Repeat</keyword>
<evidence type="ECO:0000259" key="4">
    <source>
        <dbReference type="Pfam" id="PF20703"/>
    </source>
</evidence>
<dbReference type="PANTHER" id="PTHR19879:SF9">
    <property type="entry name" value="TRANSCRIPTION INITIATION FACTOR TFIID SUBUNIT 5"/>
    <property type="match status" value="1"/>
</dbReference>
<dbReference type="Proteomes" id="UP001589810">
    <property type="component" value="Unassembled WGS sequence"/>
</dbReference>
<sequence>MPRREQPLRLGEESLVAFATDLRALRAKASNPAYRELGRRVHYSAATLSEAASGRKLPSLPVTLAYVRGCDGDVVAWEQRWRQVAAELADEPAAEPDEQEPPYAGLSTFRPEQVDKFFGRTRLIDEVLARLAANRLVGVFGPSGAGKSSLLRAGVIARWQGPGRSVVLFNPGEHPSSRLDALSANGETLIVVDQFEEVYTHCADPVERAEFIARLVGLADDAGGQCRVLLGVRADFYGHCMDSPDLLARLRDAQVAVGAMTTEELREVIVEPAARAGARVESALLTALVAQVGGRAGLLPLLSHALLETWRRRRGNTLTLNGFEDTGGIEGALAKTAEDVYAEFEPAQQLLVRQLFLRLTAVGDGINDVKARIGRDELDADMSFVLERLAAARLVVLDTDSVEMTHEALLRSWPRLGRWLAEDRDGRRVHRQLTEAANTWESLDRDPGALYRGLRLDSAREWDGRRREQLTARERQFLDASLAARDQELARERRQRLRLRQLVAVLSVLLLVAVSAGVYAFQAELGAAEDRNVAVSQRVAMEALAEWPADPARSAQLALAAYRLSPTQQARSALLSTYGTPYATQLSGHKAAVGGVAFSSDGRLMASASMDGTVRLWDSHDVHHTRPLSTIGGQILGVNGVVFGHGVLVGVGWDHTVRIWDISDPLHPGPPVILKGHTESVTSAAITADGRTLVTGSLDRTVRIWDLTNPKHPAQLGDPLPHAGGVFAVALRGDGKLLATAGSDRTIRLWDMADLRHPVAVGMLVGHTDQVGALAFSPDGQRLVSGSADQTVRLWDVADPARATQAASVLARAAEIRSVAFAPDGRTVATASLDRTVRLWTVGRADLAQFAVLAGHTGQVYAATFSPDGRTLATASEDRTVRLWDVAGPVFGGHTDAVLDVALAPNGKAVATAGYDGTVLVRQFADPERPVVLAAHQEAVNSVAFAPDSRTMASASKDGTVRFWDTRDLLHITPLGEPLAGFTQAVNTVAYSHDGKLLAAGGSDRAVMLLDVSDPRSPRPIASLEMTAGIDELAFDPAGRRLAAAGDDGTIRIWNLADRGKPVLLAGHGAEVKSVAFSPDGRFLASSSFDATVRLWDLDDPADHIDPITHPDRVYSVAFNGDGSVLASAGADGRVRLWDLHDVRRPVALADLTGHTERVYSVVFGADGHTLASASQDHTARLWDVDPEAAAGRVCGMVAPGLGRADWERYFPGLGFRAPC</sequence>
<dbReference type="SUPFAM" id="SSF50998">
    <property type="entry name" value="Quinoprotein alcohol dehydrogenase-like"/>
    <property type="match status" value="1"/>
</dbReference>
<dbReference type="Pfam" id="PF20703">
    <property type="entry name" value="nSTAND1"/>
    <property type="match status" value="1"/>
</dbReference>
<dbReference type="PROSITE" id="PS50082">
    <property type="entry name" value="WD_REPEATS_2"/>
    <property type="match status" value="13"/>
</dbReference>
<dbReference type="CDD" id="cd00200">
    <property type="entry name" value="WD40"/>
    <property type="match status" value="2"/>
</dbReference>
<proteinExistence type="predicted"/>
<feature type="repeat" description="WD" evidence="3">
    <location>
        <begin position="1065"/>
        <end position="1099"/>
    </location>
</feature>
<dbReference type="SUPFAM" id="SSF52540">
    <property type="entry name" value="P-loop containing nucleoside triphosphate hydrolases"/>
    <property type="match status" value="1"/>
</dbReference>
<dbReference type="PROSITE" id="PS00678">
    <property type="entry name" value="WD_REPEATS_1"/>
    <property type="match status" value="9"/>
</dbReference>
<keyword evidence="6" id="KW-1185">Reference proteome</keyword>
<feature type="repeat" description="WD" evidence="3">
    <location>
        <begin position="933"/>
        <end position="967"/>
    </location>
</feature>